<dbReference type="EMBL" id="DF144968">
    <property type="protein sequence ID" value="GAA57701.1"/>
    <property type="molecule type" value="Genomic_DNA"/>
</dbReference>
<feature type="transmembrane region" description="Helical" evidence="2">
    <location>
        <begin position="242"/>
        <end position="264"/>
    </location>
</feature>
<feature type="compositionally biased region" description="Polar residues" evidence="1">
    <location>
        <begin position="1"/>
        <end position="16"/>
    </location>
</feature>
<name>G7YXM1_CLOSI</name>
<evidence type="ECO:0000313" key="4">
    <source>
        <dbReference type="Proteomes" id="UP000008909"/>
    </source>
</evidence>
<accession>G7YXM1</accession>
<keyword evidence="4" id="KW-1185">Reference proteome</keyword>
<evidence type="ECO:0000313" key="3">
    <source>
        <dbReference type="EMBL" id="GAA57701.1"/>
    </source>
</evidence>
<reference key="2">
    <citation type="submission" date="2011-10" db="EMBL/GenBank/DDBJ databases">
        <title>The genome and transcriptome sequence of Clonorchis sinensis provide insights into the carcinogenic liver fluke.</title>
        <authorList>
            <person name="Wang X."/>
            <person name="Huang Y."/>
            <person name="Chen W."/>
            <person name="Liu H."/>
            <person name="Guo L."/>
            <person name="Chen Y."/>
            <person name="Luo F."/>
            <person name="Zhou W."/>
            <person name="Sun J."/>
            <person name="Mao Q."/>
            <person name="Liang P."/>
            <person name="Zhou C."/>
            <person name="Tian Y."/>
            <person name="Men J."/>
            <person name="Lv X."/>
            <person name="Huang L."/>
            <person name="Zhou J."/>
            <person name="Hu Y."/>
            <person name="Li R."/>
            <person name="Zhang F."/>
            <person name="Lei H."/>
            <person name="Li X."/>
            <person name="Hu X."/>
            <person name="Liang C."/>
            <person name="Xu J."/>
            <person name="Wu Z."/>
            <person name="Yu X."/>
        </authorList>
    </citation>
    <scope>NUCLEOTIDE SEQUENCE</scope>
    <source>
        <strain>Henan</strain>
    </source>
</reference>
<dbReference type="Proteomes" id="UP000008909">
    <property type="component" value="Unassembled WGS sequence"/>
</dbReference>
<feature type="non-terminal residue" evidence="3">
    <location>
        <position position="363"/>
    </location>
</feature>
<dbReference type="AlphaFoldDB" id="G7YXM1"/>
<protein>
    <submittedName>
        <fullName evidence="3">Uncharacterized protein</fullName>
    </submittedName>
</protein>
<keyword evidence="2" id="KW-1133">Transmembrane helix</keyword>
<evidence type="ECO:0000256" key="1">
    <source>
        <dbReference type="SAM" id="MobiDB-lite"/>
    </source>
</evidence>
<feature type="region of interest" description="Disordered" evidence="1">
    <location>
        <begin position="1"/>
        <end position="20"/>
    </location>
</feature>
<proteinExistence type="predicted"/>
<sequence length="363" mass="41763">MEVPASQLSRIDNSDLSGGGPHNEKNKWLAILRDVLVRMHWLSILMNTDTLMEHYRVFARIHSSTLSSELLLNCNLCKNQLDYQDIYEGNLYRMLISMSCRKVNYRSGLAFKKHLKSCLSLINKLTEMRRIVGVLLLVRIIDLHDASKIMLTNWGRYTFHGTADWDSKSRYPDCSAPSLQRHLRGFSDVPQSIRGSKAYGARLSANWTLKSMGSKRALSFVAYVELSTRTNVFAKQKRFWKYSFYAVDILFLLGSCGLHLVLIVSSEDYSILMRYFRPEFRYTSKIYRRKRRLPALQELTLAFTCSIVELFSGMMITCTHSQVQNDHKTHSTSKRGEDVMCDVATCYPTDRSFVAYSPSGYGL</sequence>
<reference evidence="3" key="1">
    <citation type="journal article" date="2011" name="Genome Biol.">
        <title>The draft genome of the carcinogenic human liver fluke Clonorchis sinensis.</title>
        <authorList>
            <person name="Wang X."/>
            <person name="Chen W."/>
            <person name="Huang Y."/>
            <person name="Sun J."/>
            <person name="Men J."/>
            <person name="Liu H."/>
            <person name="Luo F."/>
            <person name="Guo L."/>
            <person name="Lv X."/>
            <person name="Deng C."/>
            <person name="Zhou C."/>
            <person name="Fan Y."/>
            <person name="Li X."/>
            <person name="Huang L."/>
            <person name="Hu Y."/>
            <person name="Liang C."/>
            <person name="Hu X."/>
            <person name="Xu J."/>
            <person name="Yu X."/>
        </authorList>
    </citation>
    <scope>NUCLEOTIDE SEQUENCE [LARGE SCALE GENOMIC DNA]</scope>
    <source>
        <strain evidence="3">Henan</strain>
    </source>
</reference>
<evidence type="ECO:0000256" key="2">
    <source>
        <dbReference type="SAM" id="Phobius"/>
    </source>
</evidence>
<keyword evidence="2" id="KW-0472">Membrane</keyword>
<organism evidence="3 4">
    <name type="scientific">Clonorchis sinensis</name>
    <name type="common">Chinese liver fluke</name>
    <dbReference type="NCBI Taxonomy" id="79923"/>
    <lineage>
        <taxon>Eukaryota</taxon>
        <taxon>Metazoa</taxon>
        <taxon>Spiralia</taxon>
        <taxon>Lophotrochozoa</taxon>
        <taxon>Platyhelminthes</taxon>
        <taxon>Trematoda</taxon>
        <taxon>Digenea</taxon>
        <taxon>Opisthorchiida</taxon>
        <taxon>Opisthorchiata</taxon>
        <taxon>Opisthorchiidae</taxon>
        <taxon>Clonorchis</taxon>
    </lineage>
</organism>
<keyword evidence="2" id="KW-0812">Transmembrane</keyword>
<gene>
    <name evidence="3" type="ORF">CLF_113092</name>
</gene>